<feature type="transmembrane region" description="Helical" evidence="1">
    <location>
        <begin position="14"/>
        <end position="36"/>
    </location>
</feature>
<dbReference type="AlphaFoldDB" id="A0ABD5RWN2"/>
<sequence length="82" mass="8692">MVETLTALSQRNEAFWIGLSLFLLGVISPEGFLLGGLELSGVLIWVGGGILLTRTLVAAFRILRTTAGAGVVGYNEGKTNDR</sequence>
<proteinExistence type="predicted"/>
<keyword evidence="1" id="KW-0472">Membrane</keyword>
<organism evidence="2 3">
    <name type="scientific">Halobium palmae</name>
    <dbReference type="NCBI Taxonomy" id="1776492"/>
    <lineage>
        <taxon>Archaea</taxon>
        <taxon>Methanobacteriati</taxon>
        <taxon>Methanobacteriota</taxon>
        <taxon>Stenosarchaea group</taxon>
        <taxon>Halobacteria</taxon>
        <taxon>Halobacteriales</taxon>
        <taxon>Haloferacaceae</taxon>
        <taxon>Halobium</taxon>
    </lineage>
</organism>
<protein>
    <recommendedName>
        <fullName evidence="4">YrhK domain-containing protein</fullName>
    </recommendedName>
</protein>
<gene>
    <name evidence="2" type="ORF">ACFQE1_04890</name>
</gene>
<keyword evidence="1" id="KW-1133">Transmembrane helix</keyword>
<accession>A0ABD5RWN2</accession>
<feature type="transmembrane region" description="Helical" evidence="1">
    <location>
        <begin position="42"/>
        <end position="63"/>
    </location>
</feature>
<keyword evidence="1" id="KW-0812">Transmembrane</keyword>
<name>A0ABD5RWN2_9EURY</name>
<reference evidence="2 3" key="1">
    <citation type="journal article" date="2019" name="Int. J. Syst. Evol. Microbiol.">
        <title>The Global Catalogue of Microorganisms (GCM) 10K type strain sequencing project: providing services to taxonomists for standard genome sequencing and annotation.</title>
        <authorList>
            <consortium name="The Broad Institute Genomics Platform"/>
            <consortium name="The Broad Institute Genome Sequencing Center for Infectious Disease"/>
            <person name="Wu L."/>
            <person name="Ma J."/>
        </authorList>
    </citation>
    <scope>NUCLEOTIDE SEQUENCE [LARGE SCALE GENOMIC DNA]</scope>
    <source>
        <strain evidence="2 3">NBRC 111368</strain>
    </source>
</reference>
<evidence type="ECO:0008006" key="4">
    <source>
        <dbReference type="Google" id="ProtNLM"/>
    </source>
</evidence>
<dbReference type="EMBL" id="JBHSWU010000040">
    <property type="protein sequence ID" value="MFC6723726.1"/>
    <property type="molecule type" value="Genomic_DNA"/>
</dbReference>
<dbReference type="Proteomes" id="UP001596328">
    <property type="component" value="Unassembled WGS sequence"/>
</dbReference>
<evidence type="ECO:0000313" key="3">
    <source>
        <dbReference type="Proteomes" id="UP001596328"/>
    </source>
</evidence>
<evidence type="ECO:0000313" key="2">
    <source>
        <dbReference type="EMBL" id="MFC6723726.1"/>
    </source>
</evidence>
<comment type="caution">
    <text evidence="2">The sequence shown here is derived from an EMBL/GenBank/DDBJ whole genome shotgun (WGS) entry which is preliminary data.</text>
</comment>
<evidence type="ECO:0000256" key="1">
    <source>
        <dbReference type="SAM" id="Phobius"/>
    </source>
</evidence>
<keyword evidence="3" id="KW-1185">Reference proteome</keyword>